<comment type="caution">
    <text evidence="2">The sequence shown here is derived from an EMBL/GenBank/DDBJ whole genome shotgun (WGS) entry which is preliminary data.</text>
</comment>
<feature type="domain" description="USP" evidence="1">
    <location>
        <begin position="56"/>
        <end position="311"/>
    </location>
</feature>
<dbReference type="InterPro" id="IPR050164">
    <property type="entry name" value="Peptidase_C19"/>
</dbReference>
<dbReference type="AlphaFoldDB" id="A0AAD8ZEK1"/>
<reference evidence="2" key="1">
    <citation type="submission" date="2023-03" db="EMBL/GenBank/DDBJ databases">
        <title>Electrophorus voltai genome.</title>
        <authorList>
            <person name="Bian C."/>
        </authorList>
    </citation>
    <scope>NUCLEOTIDE SEQUENCE</scope>
    <source>
        <strain evidence="2">CB-2022</strain>
        <tissue evidence="2">Muscle</tissue>
    </source>
</reference>
<dbReference type="Gene3D" id="3.90.70.10">
    <property type="entry name" value="Cysteine proteinases"/>
    <property type="match status" value="1"/>
</dbReference>
<organism evidence="2 3">
    <name type="scientific">Electrophorus voltai</name>
    <dbReference type="NCBI Taxonomy" id="2609070"/>
    <lineage>
        <taxon>Eukaryota</taxon>
        <taxon>Metazoa</taxon>
        <taxon>Chordata</taxon>
        <taxon>Craniata</taxon>
        <taxon>Vertebrata</taxon>
        <taxon>Euteleostomi</taxon>
        <taxon>Actinopterygii</taxon>
        <taxon>Neopterygii</taxon>
        <taxon>Teleostei</taxon>
        <taxon>Ostariophysi</taxon>
        <taxon>Gymnotiformes</taxon>
        <taxon>Gymnotoidei</taxon>
        <taxon>Gymnotidae</taxon>
        <taxon>Electrophorus</taxon>
    </lineage>
</organism>
<dbReference type="Pfam" id="PF00443">
    <property type="entry name" value="UCH"/>
    <property type="match status" value="1"/>
</dbReference>
<dbReference type="GO" id="GO:0005829">
    <property type="term" value="C:cytosol"/>
    <property type="evidence" value="ECO:0007669"/>
    <property type="project" value="TreeGrafter"/>
</dbReference>
<evidence type="ECO:0000313" key="2">
    <source>
        <dbReference type="EMBL" id="KAK1797617.1"/>
    </source>
</evidence>
<accession>A0AAD8ZEK1</accession>
<name>A0AAD8ZEK1_9TELE</name>
<dbReference type="InterPro" id="IPR038765">
    <property type="entry name" value="Papain-like_cys_pep_sf"/>
</dbReference>
<feature type="non-terminal residue" evidence="2">
    <location>
        <position position="1"/>
    </location>
</feature>
<dbReference type="PROSITE" id="PS00972">
    <property type="entry name" value="USP_1"/>
    <property type="match status" value="1"/>
</dbReference>
<dbReference type="InterPro" id="IPR001394">
    <property type="entry name" value="Peptidase_C19_UCH"/>
</dbReference>
<evidence type="ECO:0000313" key="3">
    <source>
        <dbReference type="Proteomes" id="UP001239994"/>
    </source>
</evidence>
<proteinExistence type="predicted"/>
<dbReference type="InterPro" id="IPR028889">
    <property type="entry name" value="USP"/>
</dbReference>
<dbReference type="EMBL" id="JAROKS010000013">
    <property type="protein sequence ID" value="KAK1797617.1"/>
    <property type="molecule type" value="Genomic_DNA"/>
</dbReference>
<dbReference type="SUPFAM" id="SSF54001">
    <property type="entry name" value="Cysteine proteinases"/>
    <property type="match status" value="1"/>
</dbReference>
<dbReference type="GO" id="GO:0005634">
    <property type="term" value="C:nucleus"/>
    <property type="evidence" value="ECO:0007669"/>
    <property type="project" value="TreeGrafter"/>
</dbReference>
<gene>
    <name evidence="2" type="ORF">P4O66_007912</name>
</gene>
<dbReference type="CDD" id="cd02257">
    <property type="entry name" value="Peptidase_C19"/>
    <property type="match status" value="1"/>
</dbReference>
<dbReference type="GO" id="GO:0016579">
    <property type="term" value="P:protein deubiquitination"/>
    <property type="evidence" value="ECO:0007669"/>
    <property type="project" value="InterPro"/>
</dbReference>
<evidence type="ECO:0000259" key="1">
    <source>
        <dbReference type="PROSITE" id="PS50235"/>
    </source>
</evidence>
<dbReference type="PROSITE" id="PS50235">
    <property type="entry name" value="USP_3"/>
    <property type="match status" value="1"/>
</dbReference>
<sequence length="311" mass="34736">FLAVLMQADTHVQPRNLLRQLLHVLRSKRRRQIGQGEGQGHTPTHSAVEHLNIQQLGFPNIGNSCYMNATLQCLPSISCFWRPIRAQSSCLMDPSSCQMLRCFSDLQQARLTTRSTKQKVQLLGALLECVSARCPAGRSKSSSDVLLCCPPQDAHEFLMLCLLQLKEEGERLRASFFSYICPVANFEFHIKSVLTCTSCGQQSCRVDVYNHLSVNLSPAMTNSLHTYFKPTLLEHFCECEVGCKATEEVEFFTLPRIFVLHLKRFDMLGQKLSDVMDVPSELDLSALPGVASQAAVEWSSGNPGQTARKAK</sequence>
<keyword evidence="3" id="KW-1185">Reference proteome</keyword>
<protein>
    <recommendedName>
        <fullName evidence="1">USP domain-containing protein</fullName>
    </recommendedName>
</protein>
<dbReference type="PANTHER" id="PTHR24006">
    <property type="entry name" value="UBIQUITIN CARBOXYL-TERMINAL HYDROLASE"/>
    <property type="match status" value="1"/>
</dbReference>
<dbReference type="GO" id="GO:0004843">
    <property type="term" value="F:cysteine-type deubiquitinase activity"/>
    <property type="evidence" value="ECO:0007669"/>
    <property type="project" value="InterPro"/>
</dbReference>
<dbReference type="Proteomes" id="UP001239994">
    <property type="component" value="Unassembled WGS sequence"/>
</dbReference>
<dbReference type="InterPro" id="IPR018200">
    <property type="entry name" value="USP_CS"/>
</dbReference>